<dbReference type="Gene3D" id="2.60.120.200">
    <property type="match status" value="1"/>
</dbReference>
<protein>
    <submittedName>
        <fullName evidence="2">LamG-like jellyroll fold domain-containing protein</fullName>
    </submittedName>
</protein>
<feature type="transmembrane region" description="Helical" evidence="1">
    <location>
        <begin position="35"/>
        <end position="52"/>
    </location>
</feature>
<evidence type="ECO:0000256" key="1">
    <source>
        <dbReference type="SAM" id="Phobius"/>
    </source>
</evidence>
<keyword evidence="1" id="KW-0472">Membrane</keyword>
<reference evidence="3" key="1">
    <citation type="journal article" date="2019" name="Int. J. Syst. Evol. Microbiol.">
        <title>The Global Catalogue of Microorganisms (GCM) 10K type strain sequencing project: providing services to taxonomists for standard genome sequencing and annotation.</title>
        <authorList>
            <consortium name="The Broad Institute Genomics Platform"/>
            <consortium name="The Broad Institute Genome Sequencing Center for Infectious Disease"/>
            <person name="Wu L."/>
            <person name="Ma J."/>
        </authorList>
    </citation>
    <scope>NUCLEOTIDE SEQUENCE [LARGE SCALE GENOMIC DNA]</scope>
    <source>
        <strain evidence="3">KCTC 52344</strain>
    </source>
</reference>
<dbReference type="Proteomes" id="UP001597510">
    <property type="component" value="Unassembled WGS sequence"/>
</dbReference>
<gene>
    <name evidence="2" type="ORF">ACFSR2_11175</name>
</gene>
<evidence type="ECO:0000313" key="3">
    <source>
        <dbReference type="Proteomes" id="UP001597510"/>
    </source>
</evidence>
<keyword evidence="1" id="KW-0812">Transmembrane</keyword>
<dbReference type="Pfam" id="PF13385">
    <property type="entry name" value="Laminin_G_3"/>
    <property type="match status" value="1"/>
</dbReference>
<dbReference type="InterPro" id="IPR013320">
    <property type="entry name" value="ConA-like_dom_sf"/>
</dbReference>
<sequence>MNRQTNSIGEKPICNQPTIIYTFLTIFRFMKTSKISLGVLAGVLTAGIFFASCSKDDGPSLPPIGGYNSADEVATSNLVAYWGFNGDNKEGKSGVAPDKVENASFATGIKGQAVSLSNGYLRYPTIAGLNSANGFASFTATAWVNAKNKDKGASSVFALNEALAAQTDWGGAIGLILETASYKPTSDTLVLKGILGQYSGAVRAGHDNLNNFGVMGTDYQVVKGAGKWTQIVVRYDAAASTIDVYGNGVLVSNKNFRLRNDGKLGALVFPTSTTVLVGGFANASTGYTKSPIQDWQSLFNGQIDEIRVYNKALSEGDISSLYQLELAGR</sequence>
<name>A0ABW5J9H7_9BACT</name>
<evidence type="ECO:0000313" key="2">
    <source>
        <dbReference type="EMBL" id="MFD2521451.1"/>
    </source>
</evidence>
<keyword evidence="3" id="KW-1185">Reference proteome</keyword>
<dbReference type="SUPFAM" id="SSF49899">
    <property type="entry name" value="Concanavalin A-like lectins/glucanases"/>
    <property type="match status" value="1"/>
</dbReference>
<keyword evidence="1" id="KW-1133">Transmembrane helix</keyword>
<comment type="caution">
    <text evidence="2">The sequence shown here is derived from an EMBL/GenBank/DDBJ whole genome shotgun (WGS) entry which is preliminary data.</text>
</comment>
<accession>A0ABW5J9H7</accession>
<dbReference type="EMBL" id="JBHULC010000009">
    <property type="protein sequence ID" value="MFD2521451.1"/>
    <property type="molecule type" value="Genomic_DNA"/>
</dbReference>
<proteinExistence type="predicted"/>
<organism evidence="2 3">
    <name type="scientific">Emticicia soli</name>
    <dbReference type="NCBI Taxonomy" id="2027878"/>
    <lineage>
        <taxon>Bacteria</taxon>
        <taxon>Pseudomonadati</taxon>
        <taxon>Bacteroidota</taxon>
        <taxon>Cytophagia</taxon>
        <taxon>Cytophagales</taxon>
        <taxon>Leadbetterellaceae</taxon>
        <taxon>Emticicia</taxon>
    </lineage>
</organism>
<dbReference type="RefSeq" id="WP_340236838.1">
    <property type="nucleotide sequence ID" value="NZ_JBBEWC010000007.1"/>
</dbReference>